<keyword evidence="8" id="KW-1185">Reference proteome</keyword>
<dbReference type="GO" id="GO:0055085">
    <property type="term" value="P:transmembrane transport"/>
    <property type="evidence" value="ECO:0007669"/>
    <property type="project" value="TreeGrafter"/>
</dbReference>
<protein>
    <submittedName>
        <fullName evidence="7">AI-2E family transporter</fullName>
    </submittedName>
</protein>
<dbReference type="GO" id="GO:0016020">
    <property type="term" value="C:membrane"/>
    <property type="evidence" value="ECO:0007669"/>
    <property type="project" value="UniProtKB-SubCell"/>
</dbReference>
<name>A0A398CLG7_9BACL</name>
<dbReference type="PANTHER" id="PTHR21716">
    <property type="entry name" value="TRANSMEMBRANE PROTEIN"/>
    <property type="match status" value="1"/>
</dbReference>
<dbReference type="PANTHER" id="PTHR21716:SF15">
    <property type="entry name" value="TRANSPORT PROTEIN YRRI-RELATED"/>
    <property type="match status" value="1"/>
</dbReference>
<proteinExistence type="inferred from homology"/>
<feature type="transmembrane region" description="Helical" evidence="6">
    <location>
        <begin position="220"/>
        <end position="241"/>
    </location>
</feature>
<evidence type="ECO:0000313" key="7">
    <source>
        <dbReference type="EMBL" id="RIE03072.1"/>
    </source>
</evidence>
<dbReference type="InterPro" id="IPR002549">
    <property type="entry name" value="AI-2E-like"/>
</dbReference>
<sequence>MNRFTQNRLFSLMVYVILGLLTLYLIMLVRPMLLSVYDFLKAVLAPFLVAMVISYVLNPIVNLLHDRKVPRTAAVLLIYAVFITCCVVVLMNVIPMFMGQVEELNEHMPNLTMKAESLVDHFNNNRLLPSSVRDGINRSIAGLEKQIEERIADFLNNIGAVMNVLFIAMIVPFLAFYIMKDMDVFERAAIQYVPRARRKQAVRLLKDIDSALGSYIRGQFIVSLCIGVLAYIGYLIIGMPYPLLMAMFVSLFDIIPYLGPFFGALPALVMATTVSWKMVLLVAIVNIVCQNLESNVISPQVVGKSMHMHPLTIIFVLLVGGELAGIIGMIMAVPFYAALKVVVQHVFAYYIRRKTV</sequence>
<comment type="similarity">
    <text evidence="2">Belongs to the autoinducer-2 exporter (AI-2E) (TC 2.A.86) family.</text>
</comment>
<keyword evidence="4 6" id="KW-1133">Transmembrane helix</keyword>
<dbReference type="Pfam" id="PF01594">
    <property type="entry name" value="AI-2E_transport"/>
    <property type="match status" value="1"/>
</dbReference>
<evidence type="ECO:0000256" key="2">
    <source>
        <dbReference type="ARBA" id="ARBA00009773"/>
    </source>
</evidence>
<organism evidence="7 8">
    <name type="scientific">Cohnella faecalis</name>
    <dbReference type="NCBI Taxonomy" id="2315694"/>
    <lineage>
        <taxon>Bacteria</taxon>
        <taxon>Bacillati</taxon>
        <taxon>Bacillota</taxon>
        <taxon>Bacilli</taxon>
        <taxon>Bacillales</taxon>
        <taxon>Paenibacillaceae</taxon>
        <taxon>Cohnella</taxon>
    </lineage>
</organism>
<evidence type="ECO:0000256" key="6">
    <source>
        <dbReference type="SAM" id="Phobius"/>
    </source>
</evidence>
<comment type="subcellular location">
    <subcellularLocation>
        <location evidence="1">Membrane</location>
        <topology evidence="1">Multi-pass membrane protein</topology>
    </subcellularLocation>
</comment>
<feature type="transmembrane region" description="Helical" evidence="6">
    <location>
        <begin position="310"/>
        <end position="327"/>
    </location>
</feature>
<evidence type="ECO:0000256" key="3">
    <source>
        <dbReference type="ARBA" id="ARBA00022692"/>
    </source>
</evidence>
<dbReference type="RefSeq" id="WP_119151098.1">
    <property type="nucleotide sequence ID" value="NZ_JBHSOV010000042.1"/>
</dbReference>
<gene>
    <name evidence="7" type="ORF">D3H35_21040</name>
</gene>
<keyword evidence="5 6" id="KW-0472">Membrane</keyword>
<dbReference type="AlphaFoldDB" id="A0A398CLG7"/>
<feature type="transmembrane region" description="Helical" evidence="6">
    <location>
        <begin position="39"/>
        <end position="61"/>
    </location>
</feature>
<feature type="transmembrane region" description="Helical" evidence="6">
    <location>
        <begin position="73"/>
        <end position="98"/>
    </location>
</feature>
<evidence type="ECO:0000256" key="1">
    <source>
        <dbReference type="ARBA" id="ARBA00004141"/>
    </source>
</evidence>
<accession>A0A398CLG7</accession>
<comment type="caution">
    <text evidence="7">The sequence shown here is derived from an EMBL/GenBank/DDBJ whole genome shotgun (WGS) entry which is preliminary data.</text>
</comment>
<evidence type="ECO:0000256" key="5">
    <source>
        <dbReference type="ARBA" id="ARBA00023136"/>
    </source>
</evidence>
<dbReference type="Proteomes" id="UP000266340">
    <property type="component" value="Unassembled WGS sequence"/>
</dbReference>
<feature type="transmembrane region" description="Helical" evidence="6">
    <location>
        <begin position="261"/>
        <end position="289"/>
    </location>
</feature>
<feature type="transmembrane region" description="Helical" evidence="6">
    <location>
        <begin position="158"/>
        <end position="178"/>
    </location>
</feature>
<keyword evidence="3 6" id="KW-0812">Transmembrane</keyword>
<evidence type="ECO:0000313" key="8">
    <source>
        <dbReference type="Proteomes" id="UP000266340"/>
    </source>
</evidence>
<dbReference type="EMBL" id="QXJM01000039">
    <property type="protein sequence ID" value="RIE03072.1"/>
    <property type="molecule type" value="Genomic_DNA"/>
</dbReference>
<reference evidence="7 8" key="1">
    <citation type="submission" date="2018-09" db="EMBL/GenBank/DDBJ databases">
        <title>Cohnella cavernae sp. nov., isolated from a karst cave.</title>
        <authorList>
            <person name="Zhu H."/>
        </authorList>
    </citation>
    <scope>NUCLEOTIDE SEQUENCE [LARGE SCALE GENOMIC DNA]</scope>
    <source>
        <strain evidence="7 8">K2E09-144</strain>
    </source>
</reference>
<dbReference type="OrthoDB" id="9793390at2"/>
<feature type="transmembrane region" description="Helical" evidence="6">
    <location>
        <begin position="12"/>
        <end position="33"/>
    </location>
</feature>
<evidence type="ECO:0000256" key="4">
    <source>
        <dbReference type="ARBA" id="ARBA00022989"/>
    </source>
</evidence>